<dbReference type="Proteomes" id="UP000663880">
    <property type="component" value="Unassembled WGS sequence"/>
</dbReference>
<protein>
    <recommendedName>
        <fullName evidence="2">C2H2-type domain-containing protein</fullName>
    </recommendedName>
</protein>
<evidence type="ECO:0000259" key="2">
    <source>
        <dbReference type="PROSITE" id="PS00028"/>
    </source>
</evidence>
<evidence type="ECO:0000313" key="3">
    <source>
        <dbReference type="EMBL" id="CAF4766505.1"/>
    </source>
</evidence>
<dbReference type="PROSITE" id="PS00028">
    <property type="entry name" value="ZINC_FINGER_C2H2_1"/>
    <property type="match status" value="2"/>
</dbReference>
<dbReference type="SMART" id="SM00355">
    <property type="entry name" value="ZnF_C2H2"/>
    <property type="match status" value="2"/>
</dbReference>
<proteinExistence type="predicted"/>
<feature type="domain" description="C2H2-type" evidence="2">
    <location>
        <begin position="278"/>
        <end position="298"/>
    </location>
</feature>
<comment type="caution">
    <text evidence="3">The sequence shown here is derived from an EMBL/GenBank/DDBJ whole genome shotgun (WGS) entry which is preliminary data.</text>
</comment>
<accession>A0A821MGR1</accession>
<keyword evidence="4" id="KW-1185">Reference proteome</keyword>
<feature type="domain" description="C2H2-type" evidence="2">
    <location>
        <begin position="247"/>
        <end position="270"/>
    </location>
</feature>
<dbReference type="EMBL" id="CAJOBZ010000003">
    <property type="protein sequence ID" value="CAF4766505.1"/>
    <property type="molecule type" value="Genomic_DNA"/>
</dbReference>
<gene>
    <name evidence="3" type="ORF">PMACD_LOCUS1580</name>
</gene>
<organism evidence="3 4">
    <name type="scientific">Pieris macdunnoughi</name>
    <dbReference type="NCBI Taxonomy" id="345717"/>
    <lineage>
        <taxon>Eukaryota</taxon>
        <taxon>Metazoa</taxon>
        <taxon>Ecdysozoa</taxon>
        <taxon>Arthropoda</taxon>
        <taxon>Hexapoda</taxon>
        <taxon>Insecta</taxon>
        <taxon>Pterygota</taxon>
        <taxon>Neoptera</taxon>
        <taxon>Endopterygota</taxon>
        <taxon>Lepidoptera</taxon>
        <taxon>Glossata</taxon>
        <taxon>Ditrysia</taxon>
        <taxon>Papilionoidea</taxon>
        <taxon>Pieridae</taxon>
        <taxon>Pierinae</taxon>
        <taxon>Pieris</taxon>
    </lineage>
</organism>
<sequence>MIPYLNCEVYLSVLLYVITKILCSIVDKYRVMHKQEVYVEEKVEDDVKWVPKKKHEVLKAKYKCLKKLFQIYDASVIGILPENYMEPYPEKRRKKRSKRTKTDAIVGTAELSNGDTDSGCSVPVKEVPSTFKKDGFTQDCKENVSVQSEIKQSVVNVPYREMRKPTRFQCFLQRIFGLNPDRLKRGYASDNDIICYDRRRRGIRLRRRRTKQARSEMVLNDMKSPVILSYIQSVQRSCLMESTPRQCPISGCKMMFYGIINYNDHLNLCHFPERQYVCHYCHEGFTSECDKLQHENEHLGISRINTSDVSSGWQSRKIASVTQTDPEVQVPEDKLKKIVSFFDKITNPDDFINEIKKNRLSESNLQTIPATTVSELSKSETLNLQKKSGKSSLANESDHTEISQCTSTPPIRCQLCGELFDNRYCSVDNLILLLK</sequence>
<feature type="region of interest" description="Disordered" evidence="1">
    <location>
        <begin position="387"/>
        <end position="406"/>
    </location>
</feature>
<name>A0A821MGR1_9NEOP</name>
<dbReference type="AlphaFoldDB" id="A0A821MGR1"/>
<evidence type="ECO:0000256" key="1">
    <source>
        <dbReference type="SAM" id="MobiDB-lite"/>
    </source>
</evidence>
<dbReference type="OrthoDB" id="6075923at2759"/>
<evidence type="ECO:0000313" key="4">
    <source>
        <dbReference type="Proteomes" id="UP000663880"/>
    </source>
</evidence>
<reference evidence="3" key="1">
    <citation type="submission" date="2021-02" db="EMBL/GenBank/DDBJ databases">
        <authorList>
            <person name="Steward A R."/>
        </authorList>
    </citation>
    <scope>NUCLEOTIDE SEQUENCE</scope>
</reference>
<dbReference type="InterPro" id="IPR013087">
    <property type="entry name" value="Znf_C2H2_type"/>
</dbReference>